<name>A0A0A1DIE1_NOCSI</name>
<organism evidence="1 2">
    <name type="scientific">Nocardioides simplex</name>
    <name type="common">Arthrobacter simplex</name>
    <dbReference type="NCBI Taxonomy" id="2045"/>
    <lineage>
        <taxon>Bacteria</taxon>
        <taxon>Bacillati</taxon>
        <taxon>Actinomycetota</taxon>
        <taxon>Actinomycetes</taxon>
        <taxon>Propionibacteriales</taxon>
        <taxon>Nocardioidaceae</taxon>
        <taxon>Pimelobacter</taxon>
    </lineage>
</organism>
<dbReference type="HOGENOM" id="CLU_735361_0_0_11"/>
<dbReference type="EMBL" id="CP009896">
    <property type="protein sequence ID" value="AIY16412.1"/>
    <property type="molecule type" value="Genomic_DNA"/>
</dbReference>
<dbReference type="KEGG" id="psim:KR76_05905"/>
<gene>
    <name evidence="1" type="ORF">KR76_05905</name>
</gene>
<evidence type="ECO:0000313" key="1">
    <source>
        <dbReference type="EMBL" id="AIY16412.1"/>
    </source>
</evidence>
<reference evidence="1 2" key="1">
    <citation type="journal article" date="2015" name="Genome Announc.">
        <title>Complete Genome Sequence of Steroid-Transforming Nocardioides simplex VKM Ac-2033D.</title>
        <authorList>
            <person name="Shtratnikova V.Y."/>
            <person name="Schelkunov M.I."/>
            <person name="Pekov Y.A."/>
            <person name="Fokina V.V."/>
            <person name="Logacheva M.D."/>
            <person name="Sokolov S.L."/>
            <person name="Bragin E.Y."/>
            <person name="Ashapkin V.V."/>
            <person name="Donova M.V."/>
        </authorList>
    </citation>
    <scope>NUCLEOTIDE SEQUENCE [LARGE SCALE GENOMIC DNA]</scope>
    <source>
        <strain evidence="1 2">VKM Ac-2033D</strain>
    </source>
</reference>
<keyword evidence="2" id="KW-1185">Reference proteome</keyword>
<evidence type="ECO:0000313" key="2">
    <source>
        <dbReference type="Proteomes" id="UP000030300"/>
    </source>
</evidence>
<dbReference type="Gene3D" id="1.10.10.2840">
    <property type="entry name" value="PucR C-terminal helix-turn-helix domain"/>
    <property type="match status" value="1"/>
</dbReference>
<protein>
    <submittedName>
        <fullName evidence="1">Regulatory protein</fullName>
    </submittedName>
</protein>
<dbReference type="Proteomes" id="UP000030300">
    <property type="component" value="Chromosome"/>
</dbReference>
<sequence>MLVSVIRGRDDITDGEALVDELCRDLDRAERSLPPAVLHSVVAATRAFVAADGHSDDAVRLVQPTLMRLGRRAAVRGHTAARLSTDLQRVVDDRARQAEHMITRLIPDDEVDGLRCRLTLFLRQVQHAALAGHRQAHTMMALGPAARRHMMARALFASDAVPDDLLALAGIAGDTPYVPLVWVCGSRGAARATAEIPDALVDHTGRAALVPLAHRADVVLEAGDRVVEGPPRPARELGDALRLTHQAADAMRTGVIPADRQVTSCADVAADLLLAGRPALTEILVAKYLTGLQALKPARRVEIAEVLLTWLESRASLAVIAATHHIAKQTAHDRLRLGKQAVPAVDAEPSAHAAIVVSLHASLPGWREEVSRRARP</sequence>
<dbReference type="InterPro" id="IPR042070">
    <property type="entry name" value="PucR_C-HTH_sf"/>
</dbReference>
<accession>A0A0A1DIE1</accession>
<dbReference type="AlphaFoldDB" id="A0A0A1DIE1"/>
<proteinExistence type="predicted"/>